<keyword evidence="4" id="KW-1185">Reference proteome</keyword>
<dbReference type="Proteomes" id="UP001054857">
    <property type="component" value="Unassembled WGS sequence"/>
</dbReference>
<organism evidence="3 4">
    <name type="scientific">Astrephomene gubernaculifera</name>
    <dbReference type="NCBI Taxonomy" id="47775"/>
    <lineage>
        <taxon>Eukaryota</taxon>
        <taxon>Viridiplantae</taxon>
        <taxon>Chlorophyta</taxon>
        <taxon>core chlorophytes</taxon>
        <taxon>Chlorophyceae</taxon>
        <taxon>CS clade</taxon>
        <taxon>Chlamydomonadales</taxon>
        <taxon>Astrephomenaceae</taxon>
        <taxon>Astrephomene</taxon>
    </lineage>
</organism>
<feature type="region of interest" description="Disordered" evidence="1">
    <location>
        <begin position="393"/>
        <end position="417"/>
    </location>
</feature>
<gene>
    <name evidence="2" type="ORF">Agub_g12577</name>
    <name evidence="3" type="ORF">Agub_g12581</name>
</gene>
<reference evidence="3 4" key="2">
    <citation type="journal article" date="2021" name="Sci. Rep.">
        <title>Genome sequencing of the multicellular alga Astrephomene provides insights into convergent evolution of germ-soma differentiation.</title>
        <authorList>
            <person name="Yamashita S."/>
            <person name="Yamamoto K."/>
            <person name="Matsuzaki R."/>
            <person name="Suzuki S."/>
            <person name="Yamaguchi H."/>
            <person name="Hirooka S."/>
            <person name="Minakuchi Y."/>
            <person name="Miyagishima S."/>
            <person name="Kawachi M."/>
            <person name="Toyoda A."/>
            <person name="Nozaki H."/>
        </authorList>
    </citation>
    <scope>NUCLEOTIDE SEQUENCE [LARGE SCALE GENOMIC DNA]</scope>
    <source>
        <strain evidence="3 4">NIES-4017</strain>
    </source>
</reference>
<feature type="compositionally biased region" description="Low complexity" evidence="1">
    <location>
        <begin position="77"/>
        <end position="93"/>
    </location>
</feature>
<evidence type="ECO:0000256" key="1">
    <source>
        <dbReference type="SAM" id="MobiDB-lite"/>
    </source>
</evidence>
<reference evidence="3" key="1">
    <citation type="submission" date="2020-08" db="EMBL/GenBank/DDBJ databases">
        <authorList>
            <person name="Yamashita S."/>
            <person name="Nozaki H."/>
        </authorList>
    </citation>
    <scope>NUCLEOTIDE SEQUENCE</scope>
    <source>
        <strain evidence="3">NIES-4017</strain>
    </source>
</reference>
<evidence type="ECO:0000313" key="3">
    <source>
        <dbReference type="EMBL" id="GFR50370.1"/>
    </source>
</evidence>
<name>A0AAD3DYH8_9CHLO</name>
<dbReference type="EMBL" id="BMAR01000037">
    <property type="protein sequence ID" value="GFR50366.1"/>
    <property type="molecule type" value="Genomic_DNA"/>
</dbReference>
<dbReference type="EMBL" id="BMAR01000037">
    <property type="protein sequence ID" value="GFR50370.1"/>
    <property type="molecule type" value="Genomic_DNA"/>
</dbReference>
<evidence type="ECO:0000313" key="4">
    <source>
        <dbReference type="Proteomes" id="UP001054857"/>
    </source>
</evidence>
<sequence>MDRTKLRTVIATSQSMQINALPKPFRNSRLQAGASAGRPSLPCRPHHPCKRYKTEPTARKPPCCPCIPDNKAPITQDSDASPPSASSSSSSASDDAAYQALVLELSALSPQQIREAANSRPEQLLDSRFLFWLRDQERRAALGGAALGPVGRLPAAERREVLERLGRELTMMREWKEETVNRTLLPPLAASLAYSNLRRWREETGKEAPQVVGGVDLEQLYRLGEQEEAKLRESLERGGGGGGTGPRRGVSRSGIEEFAQHNRAYADLAAGVMARVRSRLLGFRDDGDFDADGGAGGVSSGGGGGGFGAAGAVLGAMLRQMGSAEERATFLPEAFTPPGLQIMPDADVGIANSSGGVAGGGKPMFVVTTPQALTAAARARLASLSGVISTSNKSAEEGGAAHATSPPTPGPTVGAANGTATEAAAPAAATTTTAAAGTSGANASLSKSTPPSSSTAAAPSSSSTAAAPSSSSSATGIPQQQPHPQQQQQPRHLLPSGEDEVAALQELIELVQEYDSRVFSRKTPLERLGHNPGPW</sequence>
<comment type="caution">
    <text evidence="3">The sequence shown here is derived from an EMBL/GenBank/DDBJ whole genome shotgun (WGS) entry which is preliminary data.</text>
</comment>
<dbReference type="AlphaFoldDB" id="A0AAD3DYH8"/>
<feature type="region of interest" description="Disordered" evidence="1">
    <location>
        <begin position="74"/>
        <end position="93"/>
    </location>
</feature>
<protein>
    <submittedName>
        <fullName evidence="3">Uncharacterized protein</fullName>
    </submittedName>
</protein>
<accession>A0AAD3DYH8</accession>
<evidence type="ECO:0000313" key="2">
    <source>
        <dbReference type="EMBL" id="GFR50366.1"/>
    </source>
</evidence>
<feature type="compositionally biased region" description="Low complexity" evidence="1">
    <location>
        <begin position="437"/>
        <end position="490"/>
    </location>
</feature>
<proteinExistence type="predicted"/>
<feature type="region of interest" description="Disordered" evidence="1">
    <location>
        <begin position="437"/>
        <end position="500"/>
    </location>
</feature>